<organism evidence="4 5">
    <name type="scientific">Aspergillus keveii</name>
    <dbReference type="NCBI Taxonomy" id="714993"/>
    <lineage>
        <taxon>Eukaryota</taxon>
        <taxon>Fungi</taxon>
        <taxon>Dikarya</taxon>
        <taxon>Ascomycota</taxon>
        <taxon>Pezizomycotina</taxon>
        <taxon>Eurotiomycetes</taxon>
        <taxon>Eurotiomycetidae</taxon>
        <taxon>Eurotiales</taxon>
        <taxon>Aspergillaceae</taxon>
        <taxon>Aspergillus</taxon>
        <taxon>Aspergillus subgen. Nidulantes</taxon>
    </lineage>
</organism>
<comment type="caution">
    <text evidence="4">The sequence shown here is derived from an EMBL/GenBank/DDBJ whole genome shotgun (WGS) entry which is preliminary data.</text>
</comment>
<dbReference type="InterPro" id="IPR013094">
    <property type="entry name" value="AB_hydrolase_3"/>
</dbReference>
<dbReference type="Gene3D" id="3.40.50.1820">
    <property type="entry name" value="alpha/beta hydrolase"/>
    <property type="match status" value="1"/>
</dbReference>
<dbReference type="InterPro" id="IPR050300">
    <property type="entry name" value="GDXG_lipolytic_enzyme"/>
</dbReference>
<feature type="region of interest" description="Disordered" evidence="2">
    <location>
        <begin position="49"/>
        <end position="69"/>
    </location>
</feature>
<protein>
    <submittedName>
        <fullName evidence="4">Alpha/Beta hydrolase protein</fullName>
    </submittedName>
</protein>
<dbReference type="Proteomes" id="UP001610563">
    <property type="component" value="Unassembled WGS sequence"/>
</dbReference>
<reference evidence="4 5" key="1">
    <citation type="submission" date="2024-07" db="EMBL/GenBank/DDBJ databases">
        <title>Section-level genome sequencing and comparative genomics of Aspergillus sections Usti and Cavernicolus.</title>
        <authorList>
            <consortium name="Lawrence Berkeley National Laboratory"/>
            <person name="Nybo J.L."/>
            <person name="Vesth T.C."/>
            <person name="Theobald S."/>
            <person name="Frisvad J.C."/>
            <person name="Larsen T.O."/>
            <person name="Kjaerboelling I."/>
            <person name="Rothschild-Mancinelli K."/>
            <person name="Lyhne E.K."/>
            <person name="Kogle M.E."/>
            <person name="Barry K."/>
            <person name="Clum A."/>
            <person name="Na H."/>
            <person name="Ledsgaard L."/>
            <person name="Lin J."/>
            <person name="Lipzen A."/>
            <person name="Kuo A."/>
            <person name="Riley R."/>
            <person name="Mondo S."/>
            <person name="Labutti K."/>
            <person name="Haridas S."/>
            <person name="Pangalinan J."/>
            <person name="Salamov A.A."/>
            <person name="Simmons B.A."/>
            <person name="Magnuson J.K."/>
            <person name="Chen J."/>
            <person name="Drula E."/>
            <person name="Henrissat B."/>
            <person name="Wiebenga A."/>
            <person name="Lubbers R.J."/>
            <person name="Gomes A.C."/>
            <person name="Makela M.R."/>
            <person name="Stajich J."/>
            <person name="Grigoriev I.V."/>
            <person name="Mortensen U.H."/>
            <person name="De Vries R.P."/>
            <person name="Baker S.E."/>
            <person name="Andersen M.R."/>
        </authorList>
    </citation>
    <scope>NUCLEOTIDE SEQUENCE [LARGE SCALE GENOMIC DNA]</scope>
    <source>
        <strain evidence="4 5">CBS 209.92</strain>
    </source>
</reference>
<evidence type="ECO:0000256" key="1">
    <source>
        <dbReference type="ARBA" id="ARBA00022801"/>
    </source>
</evidence>
<dbReference type="InterPro" id="IPR029058">
    <property type="entry name" value="AB_hydrolase_fold"/>
</dbReference>
<dbReference type="SUPFAM" id="SSF53474">
    <property type="entry name" value="alpha/beta-Hydrolases"/>
    <property type="match status" value="1"/>
</dbReference>
<dbReference type="Pfam" id="PF07859">
    <property type="entry name" value="Abhydrolase_3"/>
    <property type="match status" value="1"/>
</dbReference>
<gene>
    <name evidence="4" type="ORF">BJX66DRAFT_200094</name>
</gene>
<feature type="domain" description="Alpha/beta hydrolase fold-3" evidence="3">
    <location>
        <begin position="99"/>
        <end position="316"/>
    </location>
</feature>
<dbReference type="EMBL" id="JBFTWV010000456">
    <property type="protein sequence ID" value="KAL2782396.1"/>
    <property type="molecule type" value="Genomic_DNA"/>
</dbReference>
<proteinExistence type="predicted"/>
<dbReference type="PANTHER" id="PTHR48081">
    <property type="entry name" value="AB HYDROLASE SUPERFAMILY PROTEIN C4A8.06C"/>
    <property type="match status" value="1"/>
</dbReference>
<keyword evidence="5" id="KW-1185">Reference proteome</keyword>
<name>A0ABR4FGM8_9EURO</name>
<evidence type="ECO:0000259" key="3">
    <source>
        <dbReference type="Pfam" id="PF07859"/>
    </source>
</evidence>
<sequence length="346" mass="38100">MTTTGLSREAILESSDPHPAFQEIAAAQGGKPSLPSDVDILTLRNVTNTAKAKARESNGPPPSGLTERDIEIPMRDGTKILAHVYSPSEGADDNELPLFVFFHGGGFCIGNRHDDWKSNRAIALRNRVVVISPEYRLAPEYPFPYAVHDGLDAVQWVAANARVVHPLASPSAGLIVGGTSSGGNVANAVVYLNRDQEYPVKVTGQFLSVPPLLPPPVVPEKYRPDYISFGSNKQYSIPSGDIVSLFMGAYRPDITSPLMVPINHPSGHSGVPPTYFQVCGLDGLRDENLIYERILREENSVPTLLHFYPGLPHHFWEFYPQLTEEAEKRTEDTIRGLQWLLEIGLR</sequence>
<accession>A0ABR4FGM8</accession>
<evidence type="ECO:0000313" key="5">
    <source>
        <dbReference type="Proteomes" id="UP001610563"/>
    </source>
</evidence>
<keyword evidence="1 4" id="KW-0378">Hydrolase</keyword>
<dbReference type="GO" id="GO:0016787">
    <property type="term" value="F:hydrolase activity"/>
    <property type="evidence" value="ECO:0007669"/>
    <property type="project" value="UniProtKB-KW"/>
</dbReference>
<dbReference type="PANTHER" id="PTHR48081:SF8">
    <property type="entry name" value="ALPHA_BETA HYDROLASE FOLD-3 DOMAIN-CONTAINING PROTEIN-RELATED"/>
    <property type="match status" value="1"/>
</dbReference>
<evidence type="ECO:0000313" key="4">
    <source>
        <dbReference type="EMBL" id="KAL2782396.1"/>
    </source>
</evidence>
<evidence type="ECO:0000256" key="2">
    <source>
        <dbReference type="SAM" id="MobiDB-lite"/>
    </source>
</evidence>